<sequence>MHVPFATPLIHVSAPRYPPVLPTNIRAANGTTGSCSLTHIRAQHTISNEPCSVMKYELQGHDDRELVNTIV</sequence>
<evidence type="ECO:0000313" key="1">
    <source>
        <dbReference type="EMBL" id="KIK93602.1"/>
    </source>
</evidence>
<reference evidence="1 2" key="1">
    <citation type="submission" date="2014-04" db="EMBL/GenBank/DDBJ databases">
        <authorList>
            <consortium name="DOE Joint Genome Institute"/>
            <person name="Kuo A."/>
            <person name="Kohler A."/>
            <person name="Jargeat P."/>
            <person name="Nagy L.G."/>
            <person name="Floudas D."/>
            <person name="Copeland A."/>
            <person name="Barry K.W."/>
            <person name="Cichocki N."/>
            <person name="Veneault-Fourrey C."/>
            <person name="LaButti K."/>
            <person name="Lindquist E.A."/>
            <person name="Lipzen A."/>
            <person name="Lundell T."/>
            <person name="Morin E."/>
            <person name="Murat C."/>
            <person name="Sun H."/>
            <person name="Tunlid A."/>
            <person name="Henrissat B."/>
            <person name="Grigoriev I.V."/>
            <person name="Hibbett D.S."/>
            <person name="Martin F."/>
            <person name="Nordberg H.P."/>
            <person name="Cantor M.N."/>
            <person name="Hua S.X."/>
        </authorList>
    </citation>
    <scope>NUCLEOTIDE SEQUENCE [LARGE SCALE GENOMIC DNA]</scope>
    <source>
        <strain evidence="1 2">Ve08.2h10</strain>
    </source>
</reference>
<dbReference type="AlphaFoldDB" id="A0A0D0D9B1"/>
<proteinExistence type="predicted"/>
<gene>
    <name evidence="1" type="ORF">PAXRUDRAFT_828816</name>
</gene>
<evidence type="ECO:0000313" key="2">
    <source>
        <dbReference type="Proteomes" id="UP000054538"/>
    </source>
</evidence>
<dbReference type="HOGENOM" id="CLU_2740788_0_0_1"/>
<dbReference type="EMBL" id="KN825172">
    <property type="protein sequence ID" value="KIK93602.1"/>
    <property type="molecule type" value="Genomic_DNA"/>
</dbReference>
<keyword evidence="2" id="KW-1185">Reference proteome</keyword>
<accession>A0A0D0D9B1</accession>
<name>A0A0D0D9B1_9AGAM</name>
<organism evidence="1 2">
    <name type="scientific">Paxillus rubicundulus Ve08.2h10</name>
    <dbReference type="NCBI Taxonomy" id="930991"/>
    <lineage>
        <taxon>Eukaryota</taxon>
        <taxon>Fungi</taxon>
        <taxon>Dikarya</taxon>
        <taxon>Basidiomycota</taxon>
        <taxon>Agaricomycotina</taxon>
        <taxon>Agaricomycetes</taxon>
        <taxon>Agaricomycetidae</taxon>
        <taxon>Boletales</taxon>
        <taxon>Paxilineae</taxon>
        <taxon>Paxillaceae</taxon>
        <taxon>Paxillus</taxon>
    </lineage>
</organism>
<protein>
    <submittedName>
        <fullName evidence="1">Uncharacterized protein</fullName>
    </submittedName>
</protein>
<dbReference type="InParanoid" id="A0A0D0D9B1"/>
<reference evidence="2" key="2">
    <citation type="submission" date="2015-01" db="EMBL/GenBank/DDBJ databases">
        <title>Evolutionary Origins and Diversification of the Mycorrhizal Mutualists.</title>
        <authorList>
            <consortium name="DOE Joint Genome Institute"/>
            <consortium name="Mycorrhizal Genomics Consortium"/>
            <person name="Kohler A."/>
            <person name="Kuo A."/>
            <person name="Nagy L.G."/>
            <person name="Floudas D."/>
            <person name="Copeland A."/>
            <person name="Barry K.W."/>
            <person name="Cichocki N."/>
            <person name="Veneault-Fourrey C."/>
            <person name="LaButti K."/>
            <person name="Lindquist E.A."/>
            <person name="Lipzen A."/>
            <person name="Lundell T."/>
            <person name="Morin E."/>
            <person name="Murat C."/>
            <person name="Riley R."/>
            <person name="Ohm R."/>
            <person name="Sun H."/>
            <person name="Tunlid A."/>
            <person name="Henrissat B."/>
            <person name="Grigoriev I.V."/>
            <person name="Hibbett D.S."/>
            <person name="Martin F."/>
        </authorList>
    </citation>
    <scope>NUCLEOTIDE SEQUENCE [LARGE SCALE GENOMIC DNA]</scope>
    <source>
        <strain evidence="2">Ve08.2h10</strain>
    </source>
</reference>
<dbReference type="Proteomes" id="UP000054538">
    <property type="component" value="Unassembled WGS sequence"/>
</dbReference>